<accession>A0A1G2BYX0</accession>
<feature type="transmembrane region" description="Helical" evidence="1">
    <location>
        <begin position="80"/>
        <end position="103"/>
    </location>
</feature>
<feature type="transmembrane region" description="Helical" evidence="1">
    <location>
        <begin position="15"/>
        <end position="35"/>
    </location>
</feature>
<proteinExistence type="predicted"/>
<dbReference type="EMBL" id="MHKQ01000018">
    <property type="protein sequence ID" value="OGY93739.1"/>
    <property type="molecule type" value="Genomic_DNA"/>
</dbReference>
<keyword evidence="1" id="KW-1133">Transmembrane helix</keyword>
<feature type="transmembrane region" description="Helical" evidence="1">
    <location>
        <begin position="154"/>
        <end position="175"/>
    </location>
</feature>
<sequence length="210" mass="24816">MSILVFSRGVKHSKINLYFSLFTFFGFLWAISLLFSKSLFFGLAAEISYRTAYLAAIGIAMALFYFSYNFPYKNKNLNIYYQLFIVSLAIIISVLGYSKVHIIDFYNGANASNWFVDYYKPFYAFYSLFFLYIIFSGMYFLISKLKNIDIFLKRQIIIFLITFIIGLIIGAYFNLWLPYMENWRYEFAGPICAVFMNVYVFNLIFPKQEK</sequence>
<protein>
    <recommendedName>
        <fullName evidence="4">Histidine kinase N-terminal 7TM region domain-containing protein</fullName>
    </recommendedName>
</protein>
<feature type="transmembrane region" description="Helical" evidence="1">
    <location>
        <begin position="187"/>
        <end position="205"/>
    </location>
</feature>
<dbReference type="Proteomes" id="UP000177626">
    <property type="component" value="Unassembled WGS sequence"/>
</dbReference>
<comment type="caution">
    <text evidence="2">The sequence shown here is derived from an EMBL/GenBank/DDBJ whole genome shotgun (WGS) entry which is preliminary data.</text>
</comment>
<keyword evidence="1" id="KW-0812">Transmembrane</keyword>
<feature type="transmembrane region" description="Helical" evidence="1">
    <location>
        <begin position="123"/>
        <end position="142"/>
    </location>
</feature>
<reference evidence="2 3" key="1">
    <citation type="journal article" date="2016" name="Nat. Commun.">
        <title>Thousands of microbial genomes shed light on interconnected biogeochemical processes in an aquifer system.</title>
        <authorList>
            <person name="Anantharaman K."/>
            <person name="Brown C.T."/>
            <person name="Hug L.A."/>
            <person name="Sharon I."/>
            <person name="Castelle C.J."/>
            <person name="Probst A.J."/>
            <person name="Thomas B.C."/>
            <person name="Singh A."/>
            <person name="Wilkins M.J."/>
            <person name="Karaoz U."/>
            <person name="Brodie E.L."/>
            <person name="Williams K.H."/>
            <person name="Hubbard S.S."/>
            <person name="Banfield J.F."/>
        </authorList>
    </citation>
    <scope>NUCLEOTIDE SEQUENCE [LARGE SCALE GENOMIC DNA]</scope>
</reference>
<keyword evidence="1" id="KW-0472">Membrane</keyword>
<evidence type="ECO:0000313" key="2">
    <source>
        <dbReference type="EMBL" id="OGY93739.1"/>
    </source>
</evidence>
<dbReference type="AlphaFoldDB" id="A0A1G2BYX0"/>
<evidence type="ECO:0000256" key="1">
    <source>
        <dbReference type="SAM" id="Phobius"/>
    </source>
</evidence>
<name>A0A1G2BYX0_9BACT</name>
<evidence type="ECO:0008006" key="4">
    <source>
        <dbReference type="Google" id="ProtNLM"/>
    </source>
</evidence>
<evidence type="ECO:0000313" key="3">
    <source>
        <dbReference type="Proteomes" id="UP000177626"/>
    </source>
</evidence>
<gene>
    <name evidence="2" type="ORF">A2406_04200</name>
</gene>
<feature type="transmembrane region" description="Helical" evidence="1">
    <location>
        <begin position="47"/>
        <end position="68"/>
    </location>
</feature>
<organism evidence="2 3">
    <name type="scientific">Candidatus Komeilibacteria bacterium RIFOXYC1_FULL_37_11</name>
    <dbReference type="NCBI Taxonomy" id="1798555"/>
    <lineage>
        <taxon>Bacteria</taxon>
        <taxon>Candidatus Komeiliibacteriota</taxon>
    </lineage>
</organism>